<accession>A0A3B0TXL5</accession>
<gene>
    <name evidence="4" type="ORF">MNBD_BACTEROID01-107</name>
</gene>
<name>A0A3B0TXL5_9ZZZZ</name>
<dbReference type="PROSITE" id="PS50023">
    <property type="entry name" value="LIM_DOMAIN_2"/>
    <property type="match status" value="1"/>
</dbReference>
<evidence type="ECO:0000313" key="4">
    <source>
        <dbReference type="EMBL" id="VAW22738.1"/>
    </source>
</evidence>
<dbReference type="GO" id="GO:0046872">
    <property type="term" value="F:metal ion binding"/>
    <property type="evidence" value="ECO:0007669"/>
    <property type="project" value="UniProtKB-KW"/>
</dbReference>
<dbReference type="Gene3D" id="2.10.110.10">
    <property type="entry name" value="Cysteine Rich Protein"/>
    <property type="match status" value="1"/>
</dbReference>
<proteinExistence type="predicted"/>
<dbReference type="InterPro" id="IPR001781">
    <property type="entry name" value="Znf_LIM"/>
</dbReference>
<protein>
    <recommendedName>
        <fullName evidence="3">LIM zinc-binding domain-containing protein</fullName>
    </recommendedName>
</protein>
<keyword evidence="1" id="KW-0479">Metal-binding</keyword>
<keyword evidence="2" id="KW-0862">Zinc</keyword>
<sequence length="138" mass="16477">MGYAYVYKCQKCGYEEHFNQGYGFLVHPQSVDDYFALKKKLFHYKTHNKIVSLSKSHNNLHIKAAFQVYMCYKCKLLYNKVVIKVYDEEKTYHKSSFRCTACNRRLKLTNIHRLNRAACPKCKKKTFRRDPSHHSLWG</sequence>
<reference evidence="4" key="1">
    <citation type="submission" date="2018-06" db="EMBL/GenBank/DDBJ databases">
        <authorList>
            <person name="Zhirakovskaya E."/>
        </authorList>
    </citation>
    <scope>NUCLEOTIDE SEQUENCE</scope>
</reference>
<evidence type="ECO:0000259" key="3">
    <source>
        <dbReference type="PROSITE" id="PS50023"/>
    </source>
</evidence>
<organism evidence="4">
    <name type="scientific">hydrothermal vent metagenome</name>
    <dbReference type="NCBI Taxonomy" id="652676"/>
    <lineage>
        <taxon>unclassified sequences</taxon>
        <taxon>metagenomes</taxon>
        <taxon>ecological metagenomes</taxon>
    </lineage>
</organism>
<evidence type="ECO:0000256" key="2">
    <source>
        <dbReference type="ARBA" id="ARBA00022833"/>
    </source>
</evidence>
<dbReference type="AlphaFoldDB" id="A0A3B0TXL5"/>
<feature type="domain" description="LIM zinc-binding" evidence="3">
    <location>
        <begin position="69"/>
        <end position="129"/>
    </location>
</feature>
<evidence type="ECO:0000256" key="1">
    <source>
        <dbReference type="ARBA" id="ARBA00022723"/>
    </source>
</evidence>
<dbReference type="EMBL" id="UOEP01000178">
    <property type="protein sequence ID" value="VAW22738.1"/>
    <property type="molecule type" value="Genomic_DNA"/>
</dbReference>